<name>A0A2N9FC66_FAGSY</name>
<evidence type="ECO:0000259" key="3">
    <source>
        <dbReference type="Pfam" id="PF14392"/>
    </source>
</evidence>
<feature type="compositionally biased region" description="Basic and acidic residues" evidence="1">
    <location>
        <begin position="406"/>
        <end position="415"/>
    </location>
</feature>
<dbReference type="PANTHER" id="PTHR31286:SF167">
    <property type="entry name" value="OS09G0268800 PROTEIN"/>
    <property type="match status" value="1"/>
</dbReference>
<feature type="domain" description="DUF4283" evidence="2">
    <location>
        <begin position="49"/>
        <end position="127"/>
    </location>
</feature>
<organism evidence="4">
    <name type="scientific">Fagus sylvatica</name>
    <name type="common">Beechnut</name>
    <dbReference type="NCBI Taxonomy" id="28930"/>
    <lineage>
        <taxon>Eukaryota</taxon>
        <taxon>Viridiplantae</taxon>
        <taxon>Streptophyta</taxon>
        <taxon>Embryophyta</taxon>
        <taxon>Tracheophyta</taxon>
        <taxon>Spermatophyta</taxon>
        <taxon>Magnoliopsida</taxon>
        <taxon>eudicotyledons</taxon>
        <taxon>Gunneridae</taxon>
        <taxon>Pentapetalae</taxon>
        <taxon>rosids</taxon>
        <taxon>fabids</taxon>
        <taxon>Fagales</taxon>
        <taxon>Fagaceae</taxon>
        <taxon>Fagus</taxon>
    </lineage>
</organism>
<feature type="compositionally biased region" description="Basic and acidic residues" evidence="1">
    <location>
        <begin position="276"/>
        <end position="287"/>
    </location>
</feature>
<reference evidence="4" key="1">
    <citation type="submission" date="2018-02" db="EMBL/GenBank/DDBJ databases">
        <authorList>
            <person name="Cohen D.B."/>
            <person name="Kent A.D."/>
        </authorList>
    </citation>
    <scope>NUCLEOTIDE SEQUENCE</scope>
</reference>
<dbReference type="InterPro" id="IPR040256">
    <property type="entry name" value="At4g02000-like"/>
</dbReference>
<feature type="domain" description="Zinc knuckle CX2CX4HX4C" evidence="3">
    <location>
        <begin position="188"/>
        <end position="234"/>
    </location>
</feature>
<dbReference type="Pfam" id="PF14111">
    <property type="entry name" value="DUF4283"/>
    <property type="match status" value="1"/>
</dbReference>
<dbReference type="AlphaFoldDB" id="A0A2N9FC66"/>
<evidence type="ECO:0008006" key="5">
    <source>
        <dbReference type="Google" id="ProtNLM"/>
    </source>
</evidence>
<dbReference type="EMBL" id="OIVN01000713">
    <property type="protein sequence ID" value="SPC84481.1"/>
    <property type="molecule type" value="Genomic_DNA"/>
</dbReference>
<proteinExistence type="predicted"/>
<dbReference type="PANTHER" id="PTHR31286">
    <property type="entry name" value="GLYCINE-RICH CELL WALL STRUCTURAL PROTEIN 1.8-LIKE"/>
    <property type="match status" value="1"/>
</dbReference>
<feature type="region of interest" description="Disordered" evidence="1">
    <location>
        <begin position="156"/>
        <end position="175"/>
    </location>
</feature>
<evidence type="ECO:0000313" key="4">
    <source>
        <dbReference type="EMBL" id="SPC84481.1"/>
    </source>
</evidence>
<feature type="region of interest" description="Disordered" evidence="1">
    <location>
        <begin position="391"/>
        <end position="429"/>
    </location>
</feature>
<dbReference type="InterPro" id="IPR025836">
    <property type="entry name" value="Zn_knuckle_CX2CX4HX4C"/>
</dbReference>
<dbReference type="Pfam" id="PF14392">
    <property type="entry name" value="zf-CCHC_4"/>
    <property type="match status" value="1"/>
</dbReference>
<gene>
    <name evidence="4" type="ORF">FSB_LOCUS12363</name>
</gene>
<sequence>MGGNGRKLNWSFCSVSNPMESIEEMWQKFSLSEKEGLDVDLARTSQQPEHILVAKFLTTRMLNIDSVARTFKPLWKTRQSFTVQDLGRNRVAFVFKDEMDLERVLVNESWSYDKYLVVFQRLHEDETISDSKFSHVSFWVQLHNLPLRHMTEEAAETNGKSIGDVEKVAKSDDKRGGENCMRIRVQMEVTSSLCHGRLVKLEEGKRCWVAFRYERLPNFCYWCGCLDHGEKDCDVGLQQRKSSSSEEHQFGAWLRASSDRPPRKTMVMVPGNQPKGGDKVPRTEPRRNPTTVTTEMHSFIPSTDGIPDSAPINLDSDMELRRLVKESIMVPSIPSSLNMENEHNTSEPLMHYDDLFLQRTPLRDISNGPPTHMGPKKNPVKWKKLARAHMPSAVGPDQVQSPKRSVPHEENDLVQKKKQKAALNQHEGSAVLATMSGKISAEARLQPCRKP</sequence>
<dbReference type="InterPro" id="IPR025558">
    <property type="entry name" value="DUF4283"/>
</dbReference>
<accession>A0A2N9FC66</accession>
<evidence type="ECO:0000259" key="2">
    <source>
        <dbReference type="Pfam" id="PF14111"/>
    </source>
</evidence>
<protein>
    <recommendedName>
        <fullName evidence="5">DUF4283 domain-containing protein</fullName>
    </recommendedName>
</protein>
<evidence type="ECO:0000256" key="1">
    <source>
        <dbReference type="SAM" id="MobiDB-lite"/>
    </source>
</evidence>
<feature type="compositionally biased region" description="Basic and acidic residues" evidence="1">
    <location>
        <begin position="163"/>
        <end position="175"/>
    </location>
</feature>
<feature type="region of interest" description="Disordered" evidence="1">
    <location>
        <begin position="244"/>
        <end position="291"/>
    </location>
</feature>